<keyword evidence="2" id="KW-1185">Reference proteome</keyword>
<organism evidence="1 2">
    <name type="scientific">Antarcticirhabdus aurantiaca</name>
    <dbReference type="NCBI Taxonomy" id="2606717"/>
    <lineage>
        <taxon>Bacteria</taxon>
        <taxon>Pseudomonadati</taxon>
        <taxon>Pseudomonadota</taxon>
        <taxon>Alphaproteobacteria</taxon>
        <taxon>Hyphomicrobiales</taxon>
        <taxon>Aurantimonadaceae</taxon>
        <taxon>Antarcticirhabdus</taxon>
    </lineage>
</organism>
<evidence type="ECO:0000313" key="1">
    <source>
        <dbReference type="EMBL" id="WAJ29970.1"/>
    </source>
</evidence>
<name>A0ACD4NSW7_9HYPH</name>
<keyword evidence="1" id="KW-0969">Cilium</keyword>
<reference evidence="1" key="1">
    <citation type="submission" date="2022-11" db="EMBL/GenBank/DDBJ databases">
        <title>beta-Carotene-producing bacterium, Jeongeuplla avenae sp. nov., alleviates the salt stress of Arabidopsis seedlings.</title>
        <authorList>
            <person name="Jiang L."/>
            <person name="Lee J."/>
        </authorList>
    </citation>
    <scope>NUCLEOTIDE SEQUENCE</scope>
    <source>
        <strain evidence="1">DY_R2A_6</strain>
    </source>
</reference>
<gene>
    <name evidence="1" type="ORF">OXU80_07100</name>
</gene>
<proteinExistence type="predicted"/>
<sequence length="189" mass="19116">MAEDETSEAPAGKAKGGIMPTVLAVGVLTVLAGGAGALTGTLLASEEAAPVAEAPAAAAPAAPKPEGGAQAEHGGAAPAGEHAAAEGEADEPVPDKLVVMKPIVTNLAAPANMIVRLESSLVISGASEEDTELLLARIEADTTTFLRTVQLPQLEGARGITHLREDLVERARMRSPHVSDVLIQSLVAE</sequence>
<protein>
    <submittedName>
        <fullName evidence="1">Flagellar basal body-associated FliL family protein</fullName>
    </submittedName>
</protein>
<dbReference type="EMBL" id="CP113520">
    <property type="protein sequence ID" value="WAJ29970.1"/>
    <property type="molecule type" value="Genomic_DNA"/>
</dbReference>
<dbReference type="Proteomes" id="UP001163223">
    <property type="component" value="Chromosome"/>
</dbReference>
<accession>A0ACD4NSW7</accession>
<keyword evidence="1" id="KW-0282">Flagellum</keyword>
<evidence type="ECO:0000313" key="2">
    <source>
        <dbReference type="Proteomes" id="UP001163223"/>
    </source>
</evidence>
<keyword evidence="1" id="KW-0966">Cell projection</keyword>